<dbReference type="OrthoDB" id="9815641at2"/>
<feature type="domain" description="Ribosomal RNA small subunit methyltransferase E methyltransferase" evidence="11">
    <location>
        <begin position="72"/>
        <end position="241"/>
    </location>
</feature>
<dbReference type="AlphaFoldDB" id="A0A1W1H976"/>
<evidence type="ECO:0000256" key="10">
    <source>
        <dbReference type="PIRNR" id="PIRNR015601"/>
    </source>
</evidence>
<reference evidence="12 13" key="1">
    <citation type="submission" date="2017-03" db="EMBL/GenBank/DDBJ databases">
        <authorList>
            <person name="Afonso C.L."/>
            <person name="Miller P.J."/>
            <person name="Scott M.A."/>
            <person name="Spackman E."/>
            <person name="Goraichik I."/>
            <person name="Dimitrov K.M."/>
            <person name="Suarez D.L."/>
            <person name="Swayne D.E."/>
        </authorList>
    </citation>
    <scope>NUCLEOTIDE SEQUENCE [LARGE SCALE GENOMIC DNA]</scope>
    <source>
        <strain evidence="12">PRJEB14757</strain>
    </source>
</reference>
<organism evidence="12 13">
    <name type="scientific">Desulfamplus magnetovallimortis</name>
    <dbReference type="NCBI Taxonomy" id="1246637"/>
    <lineage>
        <taxon>Bacteria</taxon>
        <taxon>Pseudomonadati</taxon>
        <taxon>Thermodesulfobacteriota</taxon>
        <taxon>Desulfobacteria</taxon>
        <taxon>Desulfobacterales</taxon>
        <taxon>Desulfobacteraceae</taxon>
        <taxon>Desulfamplus</taxon>
    </lineage>
</organism>
<dbReference type="Gene3D" id="3.40.1280.10">
    <property type="match status" value="1"/>
</dbReference>
<evidence type="ECO:0000256" key="3">
    <source>
        <dbReference type="ARBA" id="ARBA00022490"/>
    </source>
</evidence>
<comment type="function">
    <text evidence="8 10">Specifically methylates the N3 position of the uracil ring of uridine 1498 (m3U1498) in 16S rRNA. Acts on the fully assembled 30S ribosomal subunit.</text>
</comment>
<protein>
    <recommendedName>
        <fullName evidence="10">Ribosomal RNA small subunit methyltransferase E</fullName>
        <ecNumber evidence="10">2.1.1.193</ecNumber>
    </recommendedName>
</protein>
<gene>
    <name evidence="12" type="ORF">MTBBW1_1670015</name>
</gene>
<dbReference type="NCBIfam" id="NF008700">
    <property type="entry name" value="PRK11713.5-4"/>
    <property type="match status" value="1"/>
</dbReference>
<dbReference type="InterPro" id="IPR046886">
    <property type="entry name" value="RsmE_MTase_dom"/>
</dbReference>
<comment type="catalytic activity">
    <reaction evidence="9 10">
        <text>uridine(1498) in 16S rRNA + S-adenosyl-L-methionine = N(3)-methyluridine(1498) in 16S rRNA + S-adenosyl-L-homocysteine + H(+)</text>
        <dbReference type="Rhea" id="RHEA:42920"/>
        <dbReference type="Rhea" id="RHEA-COMP:10283"/>
        <dbReference type="Rhea" id="RHEA-COMP:10284"/>
        <dbReference type="ChEBI" id="CHEBI:15378"/>
        <dbReference type="ChEBI" id="CHEBI:57856"/>
        <dbReference type="ChEBI" id="CHEBI:59789"/>
        <dbReference type="ChEBI" id="CHEBI:65315"/>
        <dbReference type="ChEBI" id="CHEBI:74502"/>
        <dbReference type="EC" id="2.1.1.193"/>
    </reaction>
</comment>
<sequence>MNMIILFQSDFTGPETITLWGRRKAHLENVNRVKPGDTLKVGLLNHQMGKGTVTSISEDSIQMSVDLTYAPPLPLPLTLILALPRPKMLKRILQTTASLGIKEIYLINTWRVEKSFWSSPLLYQKNLEKELILGLEQAKDTLLPKIHLKRLFMPFITEDLPDIIEQSSQIESPPLLLTTHPGEQLPPCPEKVKQRTILAMGPEGGFIDKEIASLEKAGFKTVQLGNRILRLETAIPYVTARLFK</sequence>
<comment type="similarity">
    <text evidence="2 10">Belongs to the RNA methyltransferase RsmE family.</text>
</comment>
<dbReference type="STRING" id="1246637.MTBBW1_1670015"/>
<dbReference type="RefSeq" id="WP_080805620.1">
    <property type="nucleotide sequence ID" value="NZ_LT828551.1"/>
</dbReference>
<keyword evidence="5 10" id="KW-0489">Methyltransferase</keyword>
<keyword evidence="6 10" id="KW-0808">Transferase</keyword>
<dbReference type="PIRSF" id="PIRSF015601">
    <property type="entry name" value="MTase_slr0722"/>
    <property type="match status" value="1"/>
</dbReference>
<dbReference type="CDD" id="cd18084">
    <property type="entry name" value="RsmE-like"/>
    <property type="match status" value="1"/>
</dbReference>
<name>A0A1W1H976_9BACT</name>
<evidence type="ECO:0000256" key="4">
    <source>
        <dbReference type="ARBA" id="ARBA00022552"/>
    </source>
</evidence>
<evidence type="ECO:0000313" key="13">
    <source>
        <dbReference type="Proteomes" id="UP000191931"/>
    </source>
</evidence>
<evidence type="ECO:0000259" key="11">
    <source>
        <dbReference type="Pfam" id="PF04452"/>
    </source>
</evidence>
<evidence type="ECO:0000256" key="5">
    <source>
        <dbReference type="ARBA" id="ARBA00022603"/>
    </source>
</evidence>
<proteinExistence type="inferred from homology"/>
<accession>A0A1W1H976</accession>
<dbReference type="InterPro" id="IPR029026">
    <property type="entry name" value="tRNA_m1G_MTases_N"/>
</dbReference>
<dbReference type="PANTHER" id="PTHR30027:SF3">
    <property type="entry name" value="16S RRNA (URACIL(1498)-N(3))-METHYLTRANSFERASE"/>
    <property type="match status" value="1"/>
</dbReference>
<evidence type="ECO:0000256" key="9">
    <source>
        <dbReference type="ARBA" id="ARBA00047944"/>
    </source>
</evidence>
<evidence type="ECO:0000256" key="6">
    <source>
        <dbReference type="ARBA" id="ARBA00022679"/>
    </source>
</evidence>
<dbReference type="GO" id="GO:0070042">
    <property type="term" value="F:rRNA (uridine-N3-)-methyltransferase activity"/>
    <property type="evidence" value="ECO:0007669"/>
    <property type="project" value="TreeGrafter"/>
</dbReference>
<comment type="subcellular location">
    <subcellularLocation>
        <location evidence="1 10">Cytoplasm</location>
    </subcellularLocation>
</comment>
<dbReference type="EC" id="2.1.1.193" evidence="10"/>
<evidence type="ECO:0000256" key="7">
    <source>
        <dbReference type="ARBA" id="ARBA00022691"/>
    </source>
</evidence>
<dbReference type="PANTHER" id="PTHR30027">
    <property type="entry name" value="RIBOSOMAL RNA SMALL SUBUNIT METHYLTRANSFERASE E"/>
    <property type="match status" value="1"/>
</dbReference>
<evidence type="ECO:0000313" key="12">
    <source>
        <dbReference type="EMBL" id="SLM28999.1"/>
    </source>
</evidence>
<dbReference type="GO" id="GO:0005737">
    <property type="term" value="C:cytoplasm"/>
    <property type="evidence" value="ECO:0007669"/>
    <property type="project" value="UniProtKB-SubCell"/>
</dbReference>
<keyword evidence="4 10" id="KW-0698">rRNA processing</keyword>
<dbReference type="EMBL" id="FWEV01000076">
    <property type="protein sequence ID" value="SLM28999.1"/>
    <property type="molecule type" value="Genomic_DNA"/>
</dbReference>
<keyword evidence="7 10" id="KW-0949">S-adenosyl-L-methionine</keyword>
<dbReference type="NCBIfam" id="TIGR00046">
    <property type="entry name" value="RsmE family RNA methyltransferase"/>
    <property type="match status" value="1"/>
</dbReference>
<evidence type="ECO:0000256" key="8">
    <source>
        <dbReference type="ARBA" id="ARBA00025699"/>
    </source>
</evidence>
<dbReference type="SUPFAM" id="SSF75217">
    <property type="entry name" value="alpha/beta knot"/>
    <property type="match status" value="1"/>
</dbReference>
<dbReference type="Pfam" id="PF04452">
    <property type="entry name" value="Methyltrans_RNA"/>
    <property type="match status" value="1"/>
</dbReference>
<dbReference type="GO" id="GO:0070475">
    <property type="term" value="P:rRNA base methylation"/>
    <property type="evidence" value="ECO:0007669"/>
    <property type="project" value="TreeGrafter"/>
</dbReference>
<dbReference type="InterPro" id="IPR006700">
    <property type="entry name" value="RsmE"/>
</dbReference>
<evidence type="ECO:0000256" key="1">
    <source>
        <dbReference type="ARBA" id="ARBA00004496"/>
    </source>
</evidence>
<dbReference type="Proteomes" id="UP000191931">
    <property type="component" value="Unassembled WGS sequence"/>
</dbReference>
<keyword evidence="3 10" id="KW-0963">Cytoplasm</keyword>
<keyword evidence="13" id="KW-1185">Reference proteome</keyword>
<dbReference type="InterPro" id="IPR029028">
    <property type="entry name" value="Alpha/beta_knot_MTases"/>
</dbReference>
<evidence type="ECO:0000256" key="2">
    <source>
        <dbReference type="ARBA" id="ARBA00005528"/>
    </source>
</evidence>